<feature type="region of interest" description="Disordered" evidence="3">
    <location>
        <begin position="2050"/>
        <end position="2141"/>
    </location>
</feature>
<feature type="region of interest" description="Disordered" evidence="3">
    <location>
        <begin position="1"/>
        <end position="394"/>
    </location>
</feature>
<feature type="compositionally biased region" description="Low complexity" evidence="3">
    <location>
        <begin position="2020"/>
        <end position="2033"/>
    </location>
</feature>
<feature type="compositionally biased region" description="Basic and acidic residues" evidence="3">
    <location>
        <begin position="751"/>
        <end position="770"/>
    </location>
</feature>
<feature type="compositionally biased region" description="Low complexity" evidence="3">
    <location>
        <begin position="587"/>
        <end position="596"/>
    </location>
</feature>
<feature type="compositionally biased region" description="Polar residues" evidence="3">
    <location>
        <begin position="600"/>
        <end position="614"/>
    </location>
</feature>
<proteinExistence type="predicted"/>
<dbReference type="Proteomes" id="UP001271007">
    <property type="component" value="Unassembled WGS sequence"/>
</dbReference>
<feature type="compositionally biased region" description="Polar residues" evidence="3">
    <location>
        <begin position="659"/>
        <end position="690"/>
    </location>
</feature>
<keyword evidence="5" id="KW-1185">Reference proteome</keyword>
<feature type="compositionally biased region" description="Polar residues" evidence="3">
    <location>
        <begin position="713"/>
        <end position="723"/>
    </location>
</feature>
<feature type="compositionally biased region" description="Acidic residues" evidence="3">
    <location>
        <begin position="1341"/>
        <end position="1350"/>
    </location>
</feature>
<evidence type="ECO:0008006" key="6">
    <source>
        <dbReference type="Google" id="ProtNLM"/>
    </source>
</evidence>
<feature type="compositionally biased region" description="Basic and acidic residues" evidence="3">
    <location>
        <begin position="971"/>
        <end position="996"/>
    </location>
</feature>
<dbReference type="PANTHER" id="PTHR32083:SF0">
    <property type="entry name" value="CILIA AND FLAGELLA-ASSOCIATED PROTEIN 58"/>
    <property type="match status" value="1"/>
</dbReference>
<feature type="compositionally biased region" description="Polar residues" evidence="3">
    <location>
        <begin position="2051"/>
        <end position="2067"/>
    </location>
</feature>
<feature type="coiled-coil region" evidence="2">
    <location>
        <begin position="1733"/>
        <end position="1760"/>
    </location>
</feature>
<keyword evidence="1 2" id="KW-0175">Coiled coil</keyword>
<feature type="region of interest" description="Disordered" evidence="3">
    <location>
        <begin position="1087"/>
        <end position="1150"/>
    </location>
</feature>
<dbReference type="PANTHER" id="PTHR32083">
    <property type="entry name" value="CILIA AND FLAGELLA-ASSOCIATED PROTEIN 58-RELATED"/>
    <property type="match status" value="1"/>
</dbReference>
<feature type="compositionally biased region" description="Polar residues" evidence="3">
    <location>
        <begin position="1090"/>
        <end position="1104"/>
    </location>
</feature>
<feature type="compositionally biased region" description="Basic and acidic residues" evidence="3">
    <location>
        <begin position="783"/>
        <end position="792"/>
    </location>
</feature>
<accession>A0AAJ0DKI1</accession>
<feature type="compositionally biased region" description="Basic and acidic residues" evidence="3">
    <location>
        <begin position="1351"/>
        <end position="1363"/>
    </location>
</feature>
<feature type="coiled-coil region" evidence="2">
    <location>
        <begin position="1658"/>
        <end position="1699"/>
    </location>
</feature>
<feature type="region of interest" description="Disordered" evidence="3">
    <location>
        <begin position="654"/>
        <end position="831"/>
    </location>
</feature>
<feature type="region of interest" description="Disordered" evidence="3">
    <location>
        <begin position="1211"/>
        <end position="1254"/>
    </location>
</feature>
<feature type="compositionally biased region" description="Polar residues" evidence="3">
    <location>
        <begin position="338"/>
        <end position="353"/>
    </location>
</feature>
<sequence length="2159" mass="237510">MSQSPAPSSPPIVAVAEPNTALVPPPPRTPASSRSKQDTGSDYHTAIWGSPYDLSSSLGSAHTARSEQAYSEVLSASSPSPAFSLQHLIPSRLSSYTSEPGPPTIEASLGAEEDSDVTPRSRTKRWVELPRREEKSDRAQWWSDESRQASPVRHLQQPRRVSSSSEKQESSTYGHPSRESNRTLDQQTFWKSLRERRSSNMSSSLYASRWADTPPAEEGSAAPILQEKPVQGLSSSRWADTPPPAEAEESADATGLGASGQAATPPQDVEGKLDDAERQVGEEKDSTDNGDKTEFAEKEEVATHLAETDTANVVPGMEAVLENGKSTNAKPSEDVATGETQDALSQDEPSTKTGAGVLPSGVADGEQMKDNTTVGKPLVTKATPMRSSPRSKKKVSWRGKTCAILIPDLDYETQPMTVREAEAHIRTWEDRGYDIRGFDTTQDYDASYGPMSVKPIFPDEAEAQNTARQDGPKVQLPDLNKWRAYMDHLTEQKLAALGVGLVADEPTSDMSRQSSAQYPPLPFSPPLLSSSANRIGRPGMVRGHSHTMSVASPISPLNGPMGHMRAQSTFTGFQQQSNAHGLRTFSPPQQQQQQQPNMAGLQSFSPQPHQQAQQPGFPGMQPLSPHEQYAIPGFQRAASPAQLAALRNAVGGVRAPGSPLSQQLPMQSYQSHNRSQTHGGSSTFTAQAPSFQPAPALPELPEEDDEDELLEQVQPQAEPQSESPKPAYVPPHKRAELNENIAVPKPRHRHNISEGLERDILEAEQRHEASRQQWIEVEEEASDERQTSDEALSRSAPAPKTIEPLFDEKDPLSLDIPVQESPNNHKRNGSKFKSLTATAPTFKFNPGATFDPGSTSFSFGASAPQADVLPGLGHNRNQSSSTLNVAAPEFKPSGFTSVPKSDFSFASGGPVFKPDAPSFEPVKRVQETLSSIFGKVDIPSDIVRPTRRSKAVAIKPPEEIASASEAEFEDDQGRPAQSDERFKRQRKFGDDGDEVPRFAAVTPMPAPIEQSQELGASQMAPPIVDDKQVDGATESQPATYRIADVVDPLPPPDNYNSITSDVQKPVHGHKHSTSLSALAKPFEPFGSFGAGQSTIHKPQQSFASISELEEGELKDDSHPPASPFRDVEKSISADEEERSISPLPDAPMFFDQPASARVDTVADIEPSFDEIDAVMRQLNEADVAREVREVGSISPMSSTSAPAVDGVAYLPTWSRSDAPSPSPKRRQLPFSAQADSSFTNHDRTDSVETPVNGWADISRLNKTEELPTSDWSGVFSAQDEEKLHIRGQFFDSHIESLIGSAVERRLQPLEESLRTIEQSVGRRPISRDLAPKRSSSAVDGSDADDEDDSEEQRQRPISRGKDKRVDQIKIAVLEAIREHGLPQQEQSSQEIQDLHAVLADMKMSFARAASSGLELDDVRALVEDAVGKQSQALVPVSQPDGNKDHAHKREVSELQGRLNETLAGALEEANRRHAVEEREVETKRMLRLAEEEVQLQRDTSRDNESRMHASEREREDLLRRLEDAEDARRDAEDRTKDLEAEHEAAQATLEEYRMSSNRWRQDIDEATRDREEMENTIASLEHELEESQDMSGSMRRRLEKLHTDMASAAGQLASEKAARQVKEDEYRVRCEQLEVQQSSKEAIIEEELNVLRASATEAAEAKVALEQLRISNETLEETVRKLQVDLTEQQSLAARFERESSDAKELGRSEVERTRLAMQADVEAANTQVNVVRVELESELSAVRSQLENFKMEAEDVKARHSHQLEEDDAVKREMIRNINHANSVALDEARQKYEISIRDLTSAHDRALSNAIEDKQRSEYFLNERLSLSDAKLQHFQDRVLHLEERLEVTKSAAQAAAMNAQGKAMPSSSTNAIPEKVSPQALRESILVLQEQLQERELTIDHLRNQADERSSTEMKQRDDEIAWLRELLAVRSEELTDLVNILAQPTFDRAAVRDTAIRIRANLQMEQQEKDRFAPGSSLPGQAIASLSNFAAPKLGAAFSKWRSTMESSALRHAPKASTRPRSSTPSRAPAALKNIPAGYAAGLLTPPASNFRSTPSPEATKSLPQPRLHSSAGEQKVNGAPIRPSLAHSRQPSALSDGPTTPLFRSQSYDQDAEDNSVHMQSFEDEDLDVADSQPPAFRSLEAELDSVDGDGSLA</sequence>
<organism evidence="4 5">
    <name type="scientific">Extremus antarcticus</name>
    <dbReference type="NCBI Taxonomy" id="702011"/>
    <lineage>
        <taxon>Eukaryota</taxon>
        <taxon>Fungi</taxon>
        <taxon>Dikarya</taxon>
        <taxon>Ascomycota</taxon>
        <taxon>Pezizomycotina</taxon>
        <taxon>Dothideomycetes</taxon>
        <taxon>Dothideomycetidae</taxon>
        <taxon>Mycosphaerellales</taxon>
        <taxon>Extremaceae</taxon>
        <taxon>Extremus</taxon>
    </lineage>
</organism>
<comment type="caution">
    <text evidence="4">The sequence shown here is derived from an EMBL/GenBank/DDBJ whole genome shotgun (WGS) entry which is preliminary data.</text>
</comment>
<evidence type="ECO:0000313" key="4">
    <source>
        <dbReference type="EMBL" id="KAK3051646.1"/>
    </source>
</evidence>
<protein>
    <recommendedName>
        <fullName evidence="6">Myosin class II heavy chain</fullName>
    </recommendedName>
</protein>
<reference evidence="4" key="1">
    <citation type="submission" date="2023-04" db="EMBL/GenBank/DDBJ databases">
        <title>Black Yeasts Isolated from many extreme environments.</title>
        <authorList>
            <person name="Coleine C."/>
            <person name="Stajich J.E."/>
            <person name="Selbmann L."/>
        </authorList>
    </citation>
    <scope>NUCLEOTIDE SEQUENCE</scope>
    <source>
        <strain evidence="4">CCFEE 5312</strain>
    </source>
</reference>
<evidence type="ECO:0000313" key="5">
    <source>
        <dbReference type="Proteomes" id="UP001271007"/>
    </source>
</evidence>
<feature type="compositionally biased region" description="Polar residues" evidence="3">
    <location>
        <begin position="566"/>
        <end position="579"/>
    </location>
</feature>
<feature type="compositionally biased region" description="Low complexity" evidence="3">
    <location>
        <begin position="74"/>
        <end position="85"/>
    </location>
</feature>
<feature type="compositionally biased region" description="Basic and acidic residues" evidence="3">
    <location>
        <begin position="125"/>
        <end position="138"/>
    </location>
</feature>
<feature type="region of interest" description="Disordered" evidence="3">
    <location>
        <begin position="506"/>
        <end position="627"/>
    </location>
</feature>
<evidence type="ECO:0000256" key="1">
    <source>
        <dbReference type="ARBA" id="ARBA00023054"/>
    </source>
</evidence>
<feature type="region of interest" description="Disordered" evidence="3">
    <location>
        <begin position="2013"/>
        <end position="2033"/>
    </location>
</feature>
<feature type="region of interest" description="Disordered" evidence="3">
    <location>
        <begin position="1320"/>
        <end position="1363"/>
    </location>
</feature>
<feature type="region of interest" description="Disordered" evidence="3">
    <location>
        <begin position="1493"/>
        <end position="1539"/>
    </location>
</feature>
<feature type="compositionally biased region" description="Acidic residues" evidence="3">
    <location>
        <begin position="700"/>
        <end position="710"/>
    </location>
</feature>
<dbReference type="EMBL" id="JAWDJX010000025">
    <property type="protein sequence ID" value="KAK3051646.1"/>
    <property type="molecule type" value="Genomic_DNA"/>
</dbReference>
<gene>
    <name evidence="4" type="ORF">LTR09_007301</name>
</gene>
<name>A0AAJ0DKI1_9PEZI</name>
<feature type="compositionally biased region" description="Polar residues" evidence="3">
    <location>
        <begin position="508"/>
        <end position="517"/>
    </location>
</feature>
<feature type="region of interest" description="Disordered" evidence="3">
    <location>
        <begin position="955"/>
        <end position="1004"/>
    </location>
</feature>
<feature type="region of interest" description="Disordered" evidence="3">
    <location>
        <begin position="1040"/>
        <end position="1074"/>
    </location>
</feature>
<evidence type="ECO:0000256" key="2">
    <source>
        <dbReference type="SAM" id="Coils"/>
    </source>
</evidence>
<dbReference type="GO" id="GO:0005856">
    <property type="term" value="C:cytoskeleton"/>
    <property type="evidence" value="ECO:0007669"/>
    <property type="project" value="TreeGrafter"/>
</dbReference>
<evidence type="ECO:0000256" key="3">
    <source>
        <dbReference type="SAM" id="MobiDB-lite"/>
    </source>
</evidence>
<feature type="compositionally biased region" description="Basic and acidic residues" evidence="3">
    <location>
        <begin position="269"/>
        <end position="302"/>
    </location>
</feature>